<feature type="transmembrane region" description="Helical" evidence="1">
    <location>
        <begin position="6"/>
        <end position="26"/>
    </location>
</feature>
<protein>
    <submittedName>
        <fullName evidence="2">Uncharacterized protein</fullName>
    </submittedName>
</protein>
<evidence type="ECO:0000313" key="2">
    <source>
        <dbReference type="EMBL" id="TMV08811.1"/>
    </source>
</evidence>
<dbReference type="EMBL" id="VCPD01000002">
    <property type="protein sequence ID" value="TMV08811.1"/>
    <property type="molecule type" value="Genomic_DNA"/>
</dbReference>
<keyword evidence="1" id="KW-1133">Transmembrane helix</keyword>
<evidence type="ECO:0000256" key="1">
    <source>
        <dbReference type="SAM" id="Phobius"/>
    </source>
</evidence>
<evidence type="ECO:0000313" key="3">
    <source>
        <dbReference type="Proteomes" id="UP001193035"/>
    </source>
</evidence>
<dbReference type="Proteomes" id="UP001193035">
    <property type="component" value="Unassembled WGS sequence"/>
</dbReference>
<proteinExistence type="predicted"/>
<comment type="caution">
    <text evidence="2">The sequence shown here is derived from an EMBL/GenBank/DDBJ whole genome shotgun (WGS) entry which is preliminary data.</text>
</comment>
<organism evidence="2 3">
    <name type="scientific">Ruegeria sediminis</name>
    <dbReference type="NCBI Taxonomy" id="2583820"/>
    <lineage>
        <taxon>Bacteria</taxon>
        <taxon>Pseudomonadati</taxon>
        <taxon>Pseudomonadota</taxon>
        <taxon>Alphaproteobacteria</taxon>
        <taxon>Rhodobacterales</taxon>
        <taxon>Roseobacteraceae</taxon>
        <taxon>Ruegeria</taxon>
    </lineage>
</organism>
<accession>A0ABY2X0P4</accession>
<keyword evidence="1" id="KW-0812">Transmembrane</keyword>
<keyword evidence="3" id="KW-1185">Reference proteome</keyword>
<dbReference type="RefSeq" id="WP_138840840.1">
    <property type="nucleotide sequence ID" value="NZ_VCPD01000002.1"/>
</dbReference>
<keyword evidence="1" id="KW-0472">Membrane</keyword>
<reference evidence="2 3" key="1">
    <citation type="submission" date="2019-05" db="EMBL/GenBank/DDBJ databases">
        <title>Ruegeria sp. nov., isolated from tidal flat.</title>
        <authorList>
            <person name="Kim W."/>
        </authorList>
    </citation>
    <scope>NUCLEOTIDE SEQUENCE [LARGE SCALE GENOMIC DNA]</scope>
    <source>
        <strain evidence="2 3">CAU 1488</strain>
    </source>
</reference>
<sequence length="76" mass="9034">MMFWLYIIIGGLIALVVVAALVEAYLKRNSRRRLSDMRPDPESLRRRPWQADGVAKIHPLDQRLEKNNWRFGRRTD</sequence>
<gene>
    <name evidence="2" type="ORF">FGK63_06735</name>
</gene>
<name>A0ABY2X0P4_9RHOB</name>